<evidence type="ECO:0000313" key="3">
    <source>
        <dbReference type="Proteomes" id="UP000232323"/>
    </source>
</evidence>
<dbReference type="Proteomes" id="UP000232323">
    <property type="component" value="Unassembled WGS sequence"/>
</dbReference>
<feature type="region of interest" description="Disordered" evidence="1">
    <location>
        <begin position="176"/>
        <end position="271"/>
    </location>
</feature>
<feature type="compositionally biased region" description="Polar residues" evidence="1">
    <location>
        <begin position="256"/>
        <end position="271"/>
    </location>
</feature>
<sequence>MGACFSTRPFKEDTKMNVEGVSIQENILAPVTAGKVEDLHSHKAPAQPEPVTAVVAHESNGLDGADAEHAFVNNLASEVRELNNIQPVFEASYGKESMTLPATSEPCLVQIQMPVDARKLRLTVKEVGDGVSSANAESMQEQQRDARNVASIEHASSVRMEIKGGEAVTALEDLQPPESNASSDVGPLPHHPPTTTITGTDSSSIDRSVRQPANQQARPRSVFCLQDTSSARTKARQASSHLKGSRNMPASHDSWHTTMGSSPAENTQTQQQAMQSIGVLKQTIICDMMIKSQPVGSGVSASSRSGSHLQGPTAFSKHQISYGGGSPSPQSRATIRSGSSSLALSVASSYVLAAH</sequence>
<protein>
    <submittedName>
        <fullName evidence="2">Uncharacterized protein</fullName>
    </submittedName>
</protein>
<feature type="region of interest" description="Disordered" evidence="1">
    <location>
        <begin position="295"/>
        <end position="335"/>
    </location>
</feature>
<comment type="caution">
    <text evidence="2">The sequence shown here is derived from an EMBL/GenBank/DDBJ whole genome shotgun (WGS) entry which is preliminary data.</text>
</comment>
<proteinExistence type="predicted"/>
<keyword evidence="3" id="KW-1185">Reference proteome</keyword>
<name>A0A250WWN6_9CHLO</name>
<evidence type="ECO:0000313" key="2">
    <source>
        <dbReference type="EMBL" id="GAX75248.1"/>
    </source>
</evidence>
<feature type="compositionally biased region" description="Low complexity" evidence="1">
    <location>
        <begin position="193"/>
        <end position="206"/>
    </location>
</feature>
<organism evidence="2 3">
    <name type="scientific">Chlamydomonas eustigma</name>
    <dbReference type="NCBI Taxonomy" id="1157962"/>
    <lineage>
        <taxon>Eukaryota</taxon>
        <taxon>Viridiplantae</taxon>
        <taxon>Chlorophyta</taxon>
        <taxon>core chlorophytes</taxon>
        <taxon>Chlorophyceae</taxon>
        <taxon>CS clade</taxon>
        <taxon>Chlamydomonadales</taxon>
        <taxon>Chlamydomonadaceae</taxon>
        <taxon>Chlamydomonas</taxon>
    </lineage>
</organism>
<dbReference type="AlphaFoldDB" id="A0A250WWN6"/>
<feature type="compositionally biased region" description="Polar residues" evidence="1">
    <location>
        <begin position="226"/>
        <end position="242"/>
    </location>
</feature>
<reference evidence="2 3" key="1">
    <citation type="submission" date="2017-08" db="EMBL/GenBank/DDBJ databases">
        <title>Acidophilic green algal genome provides insights into adaptation to an acidic environment.</title>
        <authorList>
            <person name="Hirooka S."/>
            <person name="Hirose Y."/>
            <person name="Kanesaki Y."/>
            <person name="Higuchi S."/>
            <person name="Fujiwara T."/>
            <person name="Onuma R."/>
            <person name="Era A."/>
            <person name="Ohbayashi R."/>
            <person name="Uzuka A."/>
            <person name="Nozaki H."/>
            <person name="Yoshikawa H."/>
            <person name="Miyagishima S.Y."/>
        </authorList>
    </citation>
    <scope>NUCLEOTIDE SEQUENCE [LARGE SCALE GENOMIC DNA]</scope>
    <source>
        <strain evidence="2 3">NIES-2499</strain>
    </source>
</reference>
<evidence type="ECO:0000256" key="1">
    <source>
        <dbReference type="SAM" id="MobiDB-lite"/>
    </source>
</evidence>
<dbReference type="EMBL" id="BEGY01000011">
    <property type="protein sequence ID" value="GAX75248.1"/>
    <property type="molecule type" value="Genomic_DNA"/>
</dbReference>
<accession>A0A250WWN6</accession>
<feature type="compositionally biased region" description="Low complexity" evidence="1">
    <location>
        <begin position="295"/>
        <end position="307"/>
    </location>
</feature>
<gene>
    <name evidence="2" type="ORF">CEUSTIGMA_g2693.t1</name>
</gene>